<dbReference type="FunFam" id="1.20.910.10:FF:000003">
    <property type="entry name" value="Hydroxymethylpyrimidine/phosphomethylpyrimidine kinase THI20"/>
    <property type="match status" value="1"/>
</dbReference>
<dbReference type="NCBIfam" id="TIGR00097">
    <property type="entry name" value="HMP-P_kinase"/>
    <property type="match status" value="1"/>
</dbReference>
<dbReference type="InterPro" id="IPR016084">
    <property type="entry name" value="Haem_Oase-like_multi-hlx"/>
</dbReference>
<dbReference type="AlphaFoldDB" id="A0A0F4ZKT8"/>
<dbReference type="Gene3D" id="3.40.1190.20">
    <property type="match status" value="1"/>
</dbReference>
<dbReference type="FunFam" id="3.40.1190.20:FF:000034">
    <property type="entry name" value="Putative hydroxymethylpyrimidine/ phosphomethylpyrimidine kinase 2"/>
    <property type="match status" value="1"/>
</dbReference>
<feature type="domain" description="Pyridoxamine kinase/Phosphomethylpyrimidine kinase" evidence="2">
    <location>
        <begin position="57"/>
        <end position="316"/>
    </location>
</feature>
<dbReference type="InterPro" id="IPR004305">
    <property type="entry name" value="Thiaminase-2/PQQC"/>
</dbReference>
<dbReference type="OrthoDB" id="10028886at2759"/>
<dbReference type="CDD" id="cd19367">
    <property type="entry name" value="TenA_C_ScTHI20-like"/>
    <property type="match status" value="1"/>
</dbReference>
<keyword evidence="4" id="KW-1185">Reference proteome</keyword>
<dbReference type="Gene3D" id="1.20.910.10">
    <property type="entry name" value="Heme oxygenase-like"/>
    <property type="match status" value="1"/>
</dbReference>
<gene>
    <name evidence="3" type="ORF">TD95_004665</name>
</gene>
<protein>
    <recommendedName>
        <fullName evidence="5">Pyridoxamine kinase/Phosphomethylpyrimidine kinase domain-containing protein</fullName>
    </recommendedName>
</protein>
<dbReference type="Pfam" id="PF08543">
    <property type="entry name" value="Phos_pyr_kin"/>
    <property type="match status" value="1"/>
</dbReference>
<dbReference type="CDD" id="cd01169">
    <property type="entry name" value="HMPP_kinase"/>
    <property type="match status" value="1"/>
</dbReference>
<organism evidence="3 4">
    <name type="scientific">Thielaviopsis punctulata</name>
    <dbReference type="NCBI Taxonomy" id="72032"/>
    <lineage>
        <taxon>Eukaryota</taxon>
        <taxon>Fungi</taxon>
        <taxon>Dikarya</taxon>
        <taxon>Ascomycota</taxon>
        <taxon>Pezizomycotina</taxon>
        <taxon>Sordariomycetes</taxon>
        <taxon>Hypocreomycetidae</taxon>
        <taxon>Microascales</taxon>
        <taxon>Ceratocystidaceae</taxon>
        <taxon>Thielaviopsis</taxon>
    </lineage>
</organism>
<dbReference type="GO" id="GO:0008972">
    <property type="term" value="F:phosphomethylpyrimidine kinase activity"/>
    <property type="evidence" value="ECO:0007669"/>
    <property type="project" value="InterPro"/>
</dbReference>
<dbReference type="SUPFAM" id="SSF53613">
    <property type="entry name" value="Ribokinase-like"/>
    <property type="match status" value="1"/>
</dbReference>
<feature type="domain" description="Thiaminase-2/PQQC" evidence="1">
    <location>
        <begin position="339"/>
        <end position="544"/>
    </location>
</feature>
<dbReference type="InterPro" id="IPR004399">
    <property type="entry name" value="HMP/HMP-P_kinase_dom"/>
</dbReference>
<dbReference type="EMBL" id="LAEV01000222">
    <property type="protein sequence ID" value="KKA30835.1"/>
    <property type="molecule type" value="Genomic_DNA"/>
</dbReference>
<dbReference type="SUPFAM" id="SSF48613">
    <property type="entry name" value="Heme oxygenase-like"/>
    <property type="match status" value="1"/>
</dbReference>
<dbReference type="Pfam" id="PF03070">
    <property type="entry name" value="TENA_THI-4"/>
    <property type="match status" value="1"/>
</dbReference>
<evidence type="ECO:0000259" key="1">
    <source>
        <dbReference type="Pfam" id="PF03070"/>
    </source>
</evidence>
<proteinExistence type="predicted"/>
<sequence length="547" mass="59143">MALSRVLFIAGSDCSGGAKECLTSELVSEGSVCALADDIFSTPPFIGTGQPTNNANSGLEADQKTAAAHCVYAMAATTALTAQNTTGVYDVHCTPPDFVGRQIDLCVEDVGVDVVKTGMLATDETIRVVAGRLRKHGLDKVVLDPVMISTSGAKLLPDDAVATLCRELLPLALVVTPNIPEARVILQAAGQTPVEVSCAADMKTLGKAVQALGPKWVLIKGGHVPFRKDLTLAKSDDERKIVMDVLCGPEGEIISVQSPFQESRNTHGTGCTLASTVAVNLANGRSVPDAVRAACNYIEVGIRTAPGLGSGHGPLNHFHSMHVLPFAPGHFVEWLLARPDVRPVWDEFVNHPFVRGLGTGTLPLESFKGYITQDYIYLIHYTRAYALSSYKGRTAAQVRDGAEVAAKVSQEMAMHKAYCTTFGISEAEVMATPELPACTAYTRYILDIGASEDWLALQIAQAPCLLGYGEIGAVWASHPELKKEENPYWSWVANYSSENFVAAVDFGKKVLEEYIVKQTPDRIEELVKIFIHATRMEIEFWEMYPTV</sequence>
<reference evidence="3 4" key="1">
    <citation type="submission" date="2015-03" db="EMBL/GenBank/DDBJ databases">
        <authorList>
            <person name="Radwan O."/>
            <person name="Al-Naeli F.A."/>
            <person name="Rendon G.A."/>
            <person name="Fields C."/>
        </authorList>
    </citation>
    <scope>NUCLEOTIDE SEQUENCE [LARGE SCALE GENOMIC DNA]</scope>
    <source>
        <strain evidence="3">CR-DP1</strain>
    </source>
</reference>
<dbReference type="InterPro" id="IPR027574">
    <property type="entry name" value="Thiaminase_II"/>
</dbReference>
<evidence type="ECO:0000313" key="4">
    <source>
        <dbReference type="Proteomes" id="UP000033483"/>
    </source>
</evidence>
<dbReference type="InterPro" id="IPR013749">
    <property type="entry name" value="PM/HMP-P_kinase-1"/>
</dbReference>
<dbReference type="GO" id="GO:0009228">
    <property type="term" value="P:thiamine biosynthetic process"/>
    <property type="evidence" value="ECO:0007669"/>
    <property type="project" value="InterPro"/>
</dbReference>
<dbReference type="NCBIfam" id="TIGR04306">
    <property type="entry name" value="salvage_TenA"/>
    <property type="match status" value="1"/>
</dbReference>
<dbReference type="Proteomes" id="UP000033483">
    <property type="component" value="Unassembled WGS sequence"/>
</dbReference>
<dbReference type="PANTHER" id="PTHR20858:SF17">
    <property type="entry name" value="HYDROXYMETHYLPYRIMIDINE_PHOSPHOMETHYLPYRIMIDINE KINASE THI20-RELATED"/>
    <property type="match status" value="1"/>
</dbReference>
<comment type="caution">
    <text evidence="3">The sequence shown here is derived from an EMBL/GenBank/DDBJ whole genome shotgun (WGS) entry which is preliminary data.</text>
</comment>
<dbReference type="GO" id="GO:0008902">
    <property type="term" value="F:hydroxymethylpyrimidine kinase activity"/>
    <property type="evidence" value="ECO:0007669"/>
    <property type="project" value="TreeGrafter"/>
</dbReference>
<dbReference type="GO" id="GO:0050334">
    <property type="term" value="F:thiaminase activity"/>
    <property type="evidence" value="ECO:0007669"/>
    <property type="project" value="InterPro"/>
</dbReference>
<dbReference type="GO" id="GO:0005829">
    <property type="term" value="C:cytosol"/>
    <property type="evidence" value="ECO:0007669"/>
    <property type="project" value="TreeGrafter"/>
</dbReference>
<evidence type="ECO:0000259" key="2">
    <source>
        <dbReference type="Pfam" id="PF08543"/>
    </source>
</evidence>
<evidence type="ECO:0008006" key="5">
    <source>
        <dbReference type="Google" id="ProtNLM"/>
    </source>
</evidence>
<evidence type="ECO:0000313" key="3">
    <source>
        <dbReference type="EMBL" id="KKA30835.1"/>
    </source>
</evidence>
<accession>A0A0F4ZKT8</accession>
<dbReference type="PANTHER" id="PTHR20858">
    <property type="entry name" value="PHOSPHOMETHYLPYRIMIDINE KINASE"/>
    <property type="match status" value="1"/>
</dbReference>
<name>A0A0F4ZKT8_9PEZI</name>
<dbReference type="InterPro" id="IPR029056">
    <property type="entry name" value="Ribokinase-like"/>
</dbReference>